<dbReference type="InterPro" id="IPR005651">
    <property type="entry name" value="Trm112-like"/>
</dbReference>
<comment type="caution">
    <text evidence="1">The sequence shown here is derived from an EMBL/GenBank/DDBJ whole genome shotgun (WGS) entry which is preliminary data.</text>
</comment>
<dbReference type="RefSeq" id="WP_188769497.1">
    <property type="nucleotide sequence ID" value="NZ_BMKK01000011.1"/>
</dbReference>
<evidence type="ECO:0000313" key="1">
    <source>
        <dbReference type="EMBL" id="GGD75329.1"/>
    </source>
</evidence>
<dbReference type="AlphaFoldDB" id="A0A917DWH3"/>
<reference evidence="1" key="1">
    <citation type="journal article" date="2014" name="Int. J. Syst. Evol. Microbiol.">
        <title>Complete genome sequence of Corynebacterium casei LMG S-19264T (=DSM 44701T), isolated from a smear-ripened cheese.</title>
        <authorList>
            <consortium name="US DOE Joint Genome Institute (JGI-PGF)"/>
            <person name="Walter F."/>
            <person name="Albersmeier A."/>
            <person name="Kalinowski J."/>
            <person name="Ruckert C."/>
        </authorList>
    </citation>
    <scope>NUCLEOTIDE SEQUENCE</scope>
    <source>
        <strain evidence="1">CGMCC 1.15958</strain>
    </source>
</reference>
<evidence type="ECO:0000313" key="2">
    <source>
        <dbReference type="Proteomes" id="UP000609064"/>
    </source>
</evidence>
<dbReference type="Proteomes" id="UP000609064">
    <property type="component" value="Unassembled WGS sequence"/>
</dbReference>
<protein>
    <recommendedName>
        <fullName evidence="3">Trm112 family protein</fullName>
    </recommendedName>
</protein>
<proteinExistence type="predicted"/>
<accession>A0A917DWH3</accession>
<sequence length="88" mass="10223">MTKSFFDKLCCPFDKSELSIQVFTEKENNVIHEGLITCPTCKRLYPIIHGVPIMIPDAYREAQLEKPFFIKWNDKLSLEAKASLMLEE</sequence>
<keyword evidence="2" id="KW-1185">Reference proteome</keyword>
<name>A0A917DWH3_9BACT</name>
<dbReference type="SUPFAM" id="SSF158997">
    <property type="entry name" value="Trm112p-like"/>
    <property type="match status" value="1"/>
</dbReference>
<reference evidence="1" key="2">
    <citation type="submission" date="2020-09" db="EMBL/GenBank/DDBJ databases">
        <authorList>
            <person name="Sun Q."/>
            <person name="Zhou Y."/>
        </authorList>
    </citation>
    <scope>NUCLEOTIDE SEQUENCE</scope>
    <source>
        <strain evidence="1">CGMCC 1.15958</strain>
    </source>
</reference>
<dbReference type="Gene3D" id="2.20.25.10">
    <property type="match status" value="1"/>
</dbReference>
<organism evidence="1 2">
    <name type="scientific">Emticicia aquatilis</name>
    <dbReference type="NCBI Taxonomy" id="1537369"/>
    <lineage>
        <taxon>Bacteria</taxon>
        <taxon>Pseudomonadati</taxon>
        <taxon>Bacteroidota</taxon>
        <taxon>Cytophagia</taxon>
        <taxon>Cytophagales</taxon>
        <taxon>Leadbetterellaceae</taxon>
        <taxon>Emticicia</taxon>
    </lineage>
</organism>
<dbReference type="Pfam" id="PF03966">
    <property type="entry name" value="Trm112p"/>
    <property type="match status" value="1"/>
</dbReference>
<evidence type="ECO:0008006" key="3">
    <source>
        <dbReference type="Google" id="ProtNLM"/>
    </source>
</evidence>
<gene>
    <name evidence="1" type="ORF">GCM10011514_44100</name>
</gene>
<dbReference type="EMBL" id="BMKK01000011">
    <property type="protein sequence ID" value="GGD75329.1"/>
    <property type="molecule type" value="Genomic_DNA"/>
</dbReference>